<comment type="similarity">
    <text evidence="2">Belongs to the cytochrome P450 family.</text>
</comment>
<evidence type="ECO:0000256" key="1">
    <source>
        <dbReference type="ARBA" id="ARBA00004370"/>
    </source>
</evidence>
<dbReference type="Gene3D" id="1.10.630.10">
    <property type="entry name" value="Cytochrome P450"/>
    <property type="match status" value="1"/>
</dbReference>
<keyword evidence="9" id="KW-0503">Monooxygenase</keyword>
<dbReference type="GO" id="GO:0016020">
    <property type="term" value="C:membrane"/>
    <property type="evidence" value="ECO:0007669"/>
    <property type="project" value="UniProtKB-SubCell"/>
</dbReference>
<keyword evidence="10" id="KW-0472">Membrane</keyword>
<keyword evidence="4" id="KW-0812">Transmembrane</keyword>
<dbReference type="GO" id="GO:0020037">
    <property type="term" value="F:heme binding"/>
    <property type="evidence" value="ECO:0007669"/>
    <property type="project" value="InterPro"/>
</dbReference>
<dbReference type="Proteomes" id="UP000887540">
    <property type="component" value="Unplaced"/>
</dbReference>
<evidence type="ECO:0000256" key="6">
    <source>
        <dbReference type="ARBA" id="ARBA00022989"/>
    </source>
</evidence>
<keyword evidence="11" id="KW-1185">Reference proteome</keyword>
<protein>
    <submittedName>
        <fullName evidence="12">Cytochrome P450</fullName>
    </submittedName>
</protein>
<comment type="subcellular location">
    <subcellularLocation>
        <location evidence="1">Membrane</location>
    </subcellularLocation>
</comment>
<evidence type="ECO:0000256" key="5">
    <source>
        <dbReference type="ARBA" id="ARBA00022723"/>
    </source>
</evidence>
<evidence type="ECO:0000256" key="9">
    <source>
        <dbReference type="ARBA" id="ARBA00023033"/>
    </source>
</evidence>
<evidence type="ECO:0000256" key="8">
    <source>
        <dbReference type="ARBA" id="ARBA00023004"/>
    </source>
</evidence>
<proteinExistence type="inferred from homology"/>
<dbReference type="GO" id="GO:0005506">
    <property type="term" value="F:iron ion binding"/>
    <property type="evidence" value="ECO:0007669"/>
    <property type="project" value="InterPro"/>
</dbReference>
<dbReference type="WBParaSite" id="ACRNAN_scaffold866.g24497.t1">
    <property type="protein sequence ID" value="ACRNAN_scaffold866.g24497.t1"/>
    <property type="gene ID" value="ACRNAN_scaffold866.g24497"/>
</dbReference>
<evidence type="ECO:0000256" key="7">
    <source>
        <dbReference type="ARBA" id="ARBA00023002"/>
    </source>
</evidence>
<evidence type="ECO:0000256" key="4">
    <source>
        <dbReference type="ARBA" id="ARBA00022692"/>
    </source>
</evidence>
<keyword evidence="3" id="KW-0349">Heme</keyword>
<keyword evidence="8" id="KW-0408">Iron</keyword>
<dbReference type="GO" id="GO:0004497">
    <property type="term" value="F:monooxygenase activity"/>
    <property type="evidence" value="ECO:0007669"/>
    <property type="project" value="UniProtKB-KW"/>
</dbReference>
<name>A0A914ELZ3_9BILA</name>
<dbReference type="Pfam" id="PF00067">
    <property type="entry name" value="p450"/>
    <property type="match status" value="1"/>
</dbReference>
<dbReference type="PANTHER" id="PTHR24282">
    <property type="entry name" value="CYTOCHROME P450 FAMILY MEMBER"/>
    <property type="match status" value="1"/>
</dbReference>
<dbReference type="InterPro" id="IPR050665">
    <property type="entry name" value="Cytochrome_P450_Monooxygen"/>
</dbReference>
<sequence length="129" mass="14896">MAFEKITPLAGNVDKEEFVDLGIARGSRWKRLRNISSQGFTLSNLKLIMPIIDDSVKRLLEHLDVISIQDKAFDIHKYFQELSMDIISRVALGETESHLFESSYLALAIRWVDRLNIFPLYISLIILIF</sequence>
<reference evidence="12" key="1">
    <citation type="submission" date="2022-11" db="UniProtKB">
        <authorList>
            <consortium name="WormBaseParasite"/>
        </authorList>
    </citation>
    <scope>IDENTIFICATION</scope>
</reference>
<dbReference type="SUPFAM" id="SSF48264">
    <property type="entry name" value="Cytochrome P450"/>
    <property type="match status" value="1"/>
</dbReference>
<dbReference type="PANTHER" id="PTHR24282:SF211">
    <property type="entry name" value="CYTOCHROME P450-RELATED"/>
    <property type="match status" value="1"/>
</dbReference>
<dbReference type="GO" id="GO:0016705">
    <property type="term" value="F:oxidoreductase activity, acting on paired donors, with incorporation or reduction of molecular oxygen"/>
    <property type="evidence" value="ECO:0007669"/>
    <property type="project" value="InterPro"/>
</dbReference>
<dbReference type="InterPro" id="IPR001128">
    <property type="entry name" value="Cyt_P450"/>
</dbReference>
<evidence type="ECO:0000256" key="10">
    <source>
        <dbReference type="ARBA" id="ARBA00023136"/>
    </source>
</evidence>
<keyword evidence="7" id="KW-0560">Oxidoreductase</keyword>
<accession>A0A914ELZ3</accession>
<dbReference type="AlphaFoldDB" id="A0A914ELZ3"/>
<evidence type="ECO:0000256" key="3">
    <source>
        <dbReference type="ARBA" id="ARBA00022617"/>
    </source>
</evidence>
<evidence type="ECO:0000313" key="11">
    <source>
        <dbReference type="Proteomes" id="UP000887540"/>
    </source>
</evidence>
<evidence type="ECO:0000313" key="12">
    <source>
        <dbReference type="WBParaSite" id="ACRNAN_scaffold866.g24497.t1"/>
    </source>
</evidence>
<keyword evidence="5" id="KW-0479">Metal-binding</keyword>
<dbReference type="InterPro" id="IPR036396">
    <property type="entry name" value="Cyt_P450_sf"/>
</dbReference>
<organism evidence="11 12">
    <name type="scientific">Acrobeloides nanus</name>
    <dbReference type="NCBI Taxonomy" id="290746"/>
    <lineage>
        <taxon>Eukaryota</taxon>
        <taxon>Metazoa</taxon>
        <taxon>Ecdysozoa</taxon>
        <taxon>Nematoda</taxon>
        <taxon>Chromadorea</taxon>
        <taxon>Rhabditida</taxon>
        <taxon>Tylenchina</taxon>
        <taxon>Cephalobomorpha</taxon>
        <taxon>Cephaloboidea</taxon>
        <taxon>Cephalobidae</taxon>
        <taxon>Acrobeloides</taxon>
    </lineage>
</organism>
<evidence type="ECO:0000256" key="2">
    <source>
        <dbReference type="ARBA" id="ARBA00010617"/>
    </source>
</evidence>
<keyword evidence="6" id="KW-1133">Transmembrane helix</keyword>